<dbReference type="AlphaFoldDB" id="A0A6C0DSF5"/>
<name>A0A6C0DSF5_9ZZZZ</name>
<proteinExistence type="predicted"/>
<evidence type="ECO:0000313" key="1">
    <source>
        <dbReference type="EMBL" id="QHT19103.1"/>
    </source>
</evidence>
<accession>A0A6C0DSF5</accession>
<dbReference type="EMBL" id="MN739662">
    <property type="protein sequence ID" value="QHT19103.1"/>
    <property type="molecule type" value="Genomic_DNA"/>
</dbReference>
<sequence length="134" mass="15814">MENKINSIYRKILFMETKKYIYANVQIPIEIDDDTQKYTPLKEYIQVTFNKCDVDPHHCQQTNPLVNKSMAEIIGKLFEQNSDVSENSENAPLLWNVLRSEIKKKQPSKNITFKHRFHTLNKRNTAKVHHNTIV</sequence>
<reference evidence="1" key="1">
    <citation type="journal article" date="2020" name="Nature">
        <title>Giant virus diversity and host interactions through global metagenomics.</title>
        <authorList>
            <person name="Schulz F."/>
            <person name="Roux S."/>
            <person name="Paez-Espino D."/>
            <person name="Jungbluth S."/>
            <person name="Walsh D.A."/>
            <person name="Denef V.J."/>
            <person name="McMahon K.D."/>
            <person name="Konstantinidis K.T."/>
            <person name="Eloe-Fadrosh E.A."/>
            <person name="Kyrpides N.C."/>
            <person name="Woyke T."/>
        </authorList>
    </citation>
    <scope>NUCLEOTIDE SEQUENCE</scope>
    <source>
        <strain evidence="1">GVMAG-M-3300023174-49</strain>
    </source>
</reference>
<protein>
    <submittedName>
        <fullName evidence="1">Uncharacterized protein</fullName>
    </submittedName>
</protein>
<organism evidence="1">
    <name type="scientific">viral metagenome</name>
    <dbReference type="NCBI Taxonomy" id="1070528"/>
    <lineage>
        <taxon>unclassified sequences</taxon>
        <taxon>metagenomes</taxon>
        <taxon>organismal metagenomes</taxon>
    </lineage>
</organism>